<keyword evidence="1" id="KW-0732">Signal</keyword>
<evidence type="ECO:0000259" key="2">
    <source>
        <dbReference type="SMART" id="SM00912"/>
    </source>
</evidence>
<dbReference type="PANTHER" id="PTHR12338:SF5">
    <property type="entry name" value="ANTIGEN 43-RELATED"/>
    <property type="match status" value="1"/>
</dbReference>
<dbReference type="InterPro" id="IPR008638">
    <property type="entry name" value="FhaB/CdiA-like_TPS"/>
</dbReference>
<dbReference type="NCBIfam" id="TIGR01901">
    <property type="entry name" value="adhes_NPXG"/>
    <property type="match status" value="1"/>
</dbReference>
<dbReference type="PANTHER" id="PTHR12338">
    <property type="entry name" value="AUTOTRANSPORTER"/>
    <property type="match status" value="1"/>
</dbReference>
<dbReference type="Pfam" id="PF05860">
    <property type="entry name" value="TPS"/>
    <property type="match status" value="1"/>
</dbReference>
<dbReference type="SUPFAM" id="SSF51126">
    <property type="entry name" value="Pectin lyase-like"/>
    <property type="match status" value="1"/>
</dbReference>
<dbReference type="RefSeq" id="WP_072305237.1">
    <property type="nucleotide sequence ID" value="NZ_FPJA01000004.1"/>
</dbReference>
<dbReference type="InterPro" id="IPR012334">
    <property type="entry name" value="Pectin_lyas_fold"/>
</dbReference>
<evidence type="ECO:0000256" key="1">
    <source>
        <dbReference type="SAM" id="SignalP"/>
    </source>
</evidence>
<proteinExistence type="predicted"/>
<organism evidence="3 4">
    <name type="scientific">Selenomonas ruminantium</name>
    <dbReference type="NCBI Taxonomy" id="971"/>
    <lineage>
        <taxon>Bacteria</taxon>
        <taxon>Bacillati</taxon>
        <taxon>Bacillota</taxon>
        <taxon>Negativicutes</taxon>
        <taxon>Selenomonadales</taxon>
        <taxon>Selenomonadaceae</taxon>
        <taxon>Selenomonas</taxon>
    </lineage>
</organism>
<accession>A0A1K1LRM7</accession>
<gene>
    <name evidence="3" type="ORF">SAMN02910323_0300</name>
</gene>
<feature type="chain" id="PRO_5012114352" evidence="1">
    <location>
        <begin position="31"/>
        <end position="1193"/>
    </location>
</feature>
<dbReference type="InterPro" id="IPR011050">
    <property type="entry name" value="Pectin_lyase_fold/virulence"/>
</dbReference>
<reference evidence="4" key="1">
    <citation type="submission" date="2016-11" db="EMBL/GenBank/DDBJ databases">
        <authorList>
            <person name="Varghese N."/>
            <person name="Submissions S."/>
        </authorList>
    </citation>
    <scope>NUCLEOTIDE SEQUENCE [LARGE SCALE GENOMIC DNA]</scope>
    <source>
        <strain evidence="4">C3</strain>
    </source>
</reference>
<name>A0A1K1LRM7_SELRU</name>
<evidence type="ECO:0000313" key="3">
    <source>
        <dbReference type="EMBL" id="SFW13515.1"/>
    </source>
</evidence>
<dbReference type="AlphaFoldDB" id="A0A1K1LRM7"/>
<keyword evidence="4" id="KW-1185">Reference proteome</keyword>
<evidence type="ECO:0000313" key="4">
    <source>
        <dbReference type="Proteomes" id="UP000182958"/>
    </source>
</evidence>
<dbReference type="InterPro" id="IPR050909">
    <property type="entry name" value="Bact_Autotransporter_VF"/>
</dbReference>
<sequence>MTWTAKCRKQRIGALTAAIIAMVWMPSVMAAPESTALPNLKEVERGEITKTVNGNNMNIALSGDRTIIKWNSFDIGSDAGVNFSGPGSNWAVLNRVNDSKASEIYGRLTGDGSIFIVNPHGITFGASASVDVGSLVASTMNADYESFMQGKYIFEKADNNKGAINIAETANIAAKDGYVAILAHTINNAGTISASDVAMGFGQKIELSYTDKISMQIDLPNDAKIDTEKNLILFNTKDIDKNIADSLINNTGTIQVAKEIKVSKDENGKQVVELTGDGGNIALAAANMVLSGTMSTKKGGTITTTGYETMQVRDSAKVQSEAGTWNINAKNVSVTANPDGTNDGTSPNRVSNTVLSNALTDTNVNIVASPDLKKYYSDIEVKDEIRKIGGSATSLNLTAGRNVSVDADISSAGGALNITLNSSNKEQTNSQREDGANIVRANITTNGGDFTSNGTHGTYFGLIREGDNKEAVGTARSIVTSGGNINLNGAEVLVSTGGNVLLDTGSGNVNIAGNVNSANAYYDGGDGNNSISWIAARNAAKGDTTHLAVITSALEDAVATSTINTDYTKNSQAYVGGHVVKVKTDEAGNLLDKDGQQIKFTVNNNGDIVLLTSTPVMANDYLNIDNNGKVETFGTNTEHIGWYKITNANDATDTRYVRFWAWTEGPEESSEFGKVFFVQTTGETILGKDMENSTDSNWLKEHGFALNTGVNDEVYYTNFTPKEPNDDKGHDKINGSEMALTVNYDTHNGGNEILYSQWNDTADVKDNVKHYVVEEELGKTSLVVKAQDVNMNGEIGNLTNLKSVDINAAGNVLLKGLVNVDNTISVNGTDITIKDTLNAEAANVDDAIVLRAQNNFINAVPDSANALKVGDGSHWKVYSNTPSADTLGDLNSKNFAEWSWNGTDDTSATGNLFIFKYNPTLTFTANNASKKHGETLSDTGYTFENELSGLYTNNFYDGNDTKLKEHYSLNNVGTKSDGYPASAPAGSYSIDFTNTANTAENHGYTVLFNPGTLTVTNDNPGDVRPQIDPHDPSTVNGSASYTEAERNAGLGADRVLGLQSAELPFFREESGQVKLYGTYDVSIDPDKVKMEPTAKVLPEPDQPKNQYREYEKELTTPAGAAKFMLTYNGSTFDIYPVDNKAKAILVAGDAAKNVDVESQALFAAFKEMGITLDDLDGVYTHFDGKKEVLPFRR</sequence>
<dbReference type="Proteomes" id="UP000182958">
    <property type="component" value="Unassembled WGS sequence"/>
</dbReference>
<dbReference type="SMART" id="SM00912">
    <property type="entry name" value="Haemagg_act"/>
    <property type="match status" value="1"/>
</dbReference>
<dbReference type="Gene3D" id="2.160.20.10">
    <property type="entry name" value="Single-stranded right-handed beta-helix, Pectin lyase-like"/>
    <property type="match status" value="1"/>
</dbReference>
<protein>
    <submittedName>
        <fullName evidence="3">Filamentous hemagglutinin family N-terminal domain-containing protein</fullName>
    </submittedName>
</protein>
<feature type="domain" description="Filamentous haemagglutinin FhaB/tRNA nuclease CdiA-like TPS" evidence="2">
    <location>
        <begin position="34"/>
        <end position="143"/>
    </location>
</feature>
<feature type="signal peptide" evidence="1">
    <location>
        <begin position="1"/>
        <end position="30"/>
    </location>
</feature>
<dbReference type="EMBL" id="FPJA01000004">
    <property type="protein sequence ID" value="SFW13515.1"/>
    <property type="molecule type" value="Genomic_DNA"/>
</dbReference>